<evidence type="ECO:0008006" key="6">
    <source>
        <dbReference type="Google" id="ProtNLM"/>
    </source>
</evidence>
<evidence type="ECO:0000256" key="2">
    <source>
        <dbReference type="ARBA" id="ARBA00022801"/>
    </source>
</evidence>
<feature type="transmembrane region" description="Helical" evidence="4">
    <location>
        <begin position="537"/>
        <end position="554"/>
    </location>
</feature>
<feature type="compositionally biased region" description="Basic and acidic residues" evidence="3">
    <location>
        <begin position="13"/>
        <end position="27"/>
    </location>
</feature>
<dbReference type="InterPro" id="IPR033379">
    <property type="entry name" value="Acid_Pase_AS"/>
</dbReference>
<dbReference type="Pfam" id="PF00328">
    <property type="entry name" value="His_Phos_2"/>
    <property type="match status" value="1"/>
</dbReference>
<comment type="similarity">
    <text evidence="1">Belongs to the histidine acid phosphatase family.</text>
</comment>
<keyword evidence="4" id="KW-0472">Membrane</keyword>
<name>A0A024U8A8_9STRA</name>
<reference evidence="5" key="1">
    <citation type="submission" date="2013-12" db="EMBL/GenBank/DDBJ databases">
        <title>The Genome Sequence of Aphanomyces invadans NJM9701.</title>
        <authorList>
            <consortium name="The Broad Institute Genomics Platform"/>
            <person name="Russ C."/>
            <person name="Tyler B."/>
            <person name="van West P."/>
            <person name="Dieguez-Uribeondo J."/>
            <person name="Young S.K."/>
            <person name="Zeng Q."/>
            <person name="Gargeya S."/>
            <person name="Fitzgerald M."/>
            <person name="Abouelleil A."/>
            <person name="Alvarado L."/>
            <person name="Chapman S.B."/>
            <person name="Gainer-Dewar J."/>
            <person name="Goldberg J."/>
            <person name="Griggs A."/>
            <person name="Gujja S."/>
            <person name="Hansen M."/>
            <person name="Howarth C."/>
            <person name="Imamovic A."/>
            <person name="Ireland A."/>
            <person name="Larimer J."/>
            <person name="McCowan C."/>
            <person name="Murphy C."/>
            <person name="Pearson M."/>
            <person name="Poon T.W."/>
            <person name="Priest M."/>
            <person name="Roberts A."/>
            <person name="Saif S."/>
            <person name="Shea T."/>
            <person name="Sykes S."/>
            <person name="Wortman J."/>
            <person name="Nusbaum C."/>
            <person name="Birren B."/>
        </authorList>
    </citation>
    <scope>NUCLEOTIDE SEQUENCE [LARGE SCALE GENOMIC DNA]</scope>
    <source>
        <strain evidence="5">NJM9701</strain>
    </source>
</reference>
<feature type="compositionally biased region" description="Basic residues" evidence="3">
    <location>
        <begin position="1"/>
        <end position="12"/>
    </location>
</feature>
<dbReference type="PANTHER" id="PTHR11567">
    <property type="entry name" value="ACID PHOSPHATASE-RELATED"/>
    <property type="match status" value="1"/>
</dbReference>
<dbReference type="InterPro" id="IPR050645">
    <property type="entry name" value="Histidine_acid_phosphatase"/>
</dbReference>
<keyword evidence="2" id="KW-0378">Hydrolase</keyword>
<dbReference type="STRING" id="157072.A0A024U8A8"/>
<feature type="compositionally biased region" description="Low complexity" evidence="3">
    <location>
        <begin position="481"/>
        <end position="498"/>
    </location>
</feature>
<feature type="compositionally biased region" description="Polar residues" evidence="3">
    <location>
        <begin position="466"/>
        <end position="479"/>
    </location>
</feature>
<feature type="region of interest" description="Disordered" evidence="3">
    <location>
        <begin position="1"/>
        <end position="37"/>
    </location>
</feature>
<dbReference type="PANTHER" id="PTHR11567:SF110">
    <property type="entry name" value="2-PHOSPHOXYLOSE PHOSPHATASE 1"/>
    <property type="match status" value="1"/>
</dbReference>
<protein>
    <recommendedName>
        <fullName evidence="6">Histidine acid phosphatase</fullName>
    </recommendedName>
</protein>
<gene>
    <name evidence="5" type="ORF">H310_05929</name>
</gene>
<dbReference type="InterPro" id="IPR029033">
    <property type="entry name" value="His_PPase_superfam"/>
</dbReference>
<dbReference type="GeneID" id="20082979"/>
<dbReference type="eggNOG" id="ENOG502QWMV">
    <property type="taxonomic scope" value="Eukaryota"/>
</dbReference>
<evidence type="ECO:0000313" key="5">
    <source>
        <dbReference type="EMBL" id="ETW02415.1"/>
    </source>
</evidence>
<dbReference type="InterPro" id="IPR000560">
    <property type="entry name" value="His_Pase_clade-2"/>
</dbReference>
<dbReference type="VEuPathDB" id="FungiDB:H310_05929"/>
<proteinExistence type="inferred from homology"/>
<sequence length="566" mass="63330">MDASKQRSKKQSKHDERAHAQSHVKTDTKRHRTNHPDSSLKVLLTLSRHGSRRPNAISSTLCPNNVANAESYHVPPEQLTEVGMEQMRLAGEEIRREYIENQGFLSNSIGGPDNKHFETYFRSDAADRCAQSAIALGYGLYPDSTAPNQYFHQPISVYMNQLRNEHDFAAPKGPCKAVAKADINTYFQTRGLETIAQHKPLLEKVGQACGINVWNIPNLPDGEDLVTGIKDIADTFTFDTQQGLRRLKGVTPELQTEIEGLAFQHLMERYYSTDREVTYWVGGFPTLMLKNLQVPPPEKAENAFKYYSYHGHRELVHGLGILLGWAFDFPGQPRALDTSALDPATTMFFELHQVNTSEFIRTFVWSPRTRRTQVKLAKCSTLDCPLAEFASIIYNHTNVTGTWEQICNYHPATFAPVVATTPKPVETVKPSELSTTTPKPVVTESEQHEASPPPVEMTEEARATTRPDQTLTTQPSSTLFEPVEPVQPNQPPEVVQAEPTVSLPSTVVVKLDTAQPALRLNFADSVDPLPMTTFECLGWVAYLAVAAVLVYFAAKRRPQSGYRRID</sequence>
<dbReference type="EMBL" id="KI913961">
    <property type="protein sequence ID" value="ETW02415.1"/>
    <property type="molecule type" value="Genomic_DNA"/>
</dbReference>
<evidence type="ECO:0000256" key="3">
    <source>
        <dbReference type="SAM" id="MobiDB-lite"/>
    </source>
</evidence>
<dbReference type="GO" id="GO:0016791">
    <property type="term" value="F:phosphatase activity"/>
    <property type="evidence" value="ECO:0007669"/>
    <property type="project" value="TreeGrafter"/>
</dbReference>
<dbReference type="CDD" id="cd07061">
    <property type="entry name" value="HP_HAP_like"/>
    <property type="match status" value="1"/>
</dbReference>
<dbReference type="SUPFAM" id="SSF53254">
    <property type="entry name" value="Phosphoglycerate mutase-like"/>
    <property type="match status" value="1"/>
</dbReference>
<evidence type="ECO:0000256" key="1">
    <source>
        <dbReference type="ARBA" id="ARBA00005375"/>
    </source>
</evidence>
<keyword evidence="4" id="KW-0812">Transmembrane</keyword>
<dbReference type="RefSeq" id="XP_008869020.1">
    <property type="nucleotide sequence ID" value="XM_008870798.1"/>
</dbReference>
<dbReference type="OrthoDB" id="258392at2759"/>
<keyword evidence="4" id="KW-1133">Transmembrane helix</keyword>
<dbReference type="PROSITE" id="PS00616">
    <property type="entry name" value="HIS_ACID_PHOSPHAT_1"/>
    <property type="match status" value="1"/>
</dbReference>
<organism evidence="5">
    <name type="scientific">Aphanomyces invadans</name>
    <dbReference type="NCBI Taxonomy" id="157072"/>
    <lineage>
        <taxon>Eukaryota</taxon>
        <taxon>Sar</taxon>
        <taxon>Stramenopiles</taxon>
        <taxon>Oomycota</taxon>
        <taxon>Saprolegniomycetes</taxon>
        <taxon>Saprolegniales</taxon>
        <taxon>Verrucalvaceae</taxon>
        <taxon>Aphanomyces</taxon>
    </lineage>
</organism>
<dbReference type="Gene3D" id="3.40.50.1240">
    <property type="entry name" value="Phosphoglycerate mutase-like"/>
    <property type="match status" value="1"/>
</dbReference>
<dbReference type="AlphaFoldDB" id="A0A024U8A8"/>
<accession>A0A024U8A8</accession>
<feature type="region of interest" description="Disordered" evidence="3">
    <location>
        <begin position="425"/>
        <end position="498"/>
    </location>
</feature>
<evidence type="ECO:0000256" key="4">
    <source>
        <dbReference type="SAM" id="Phobius"/>
    </source>
</evidence>